<protein>
    <submittedName>
        <fullName evidence="2">Uncharacterized protein</fullName>
    </submittedName>
</protein>
<organism evidence="2 3">
    <name type="scientific">Pseudoalteromonas luteoviolacea CPMOR-1</name>
    <dbReference type="NCBI Taxonomy" id="1365248"/>
    <lineage>
        <taxon>Bacteria</taxon>
        <taxon>Pseudomonadati</taxon>
        <taxon>Pseudomonadota</taxon>
        <taxon>Gammaproteobacteria</taxon>
        <taxon>Alteromonadales</taxon>
        <taxon>Pseudoalteromonadaceae</taxon>
        <taxon>Pseudoalteromonas</taxon>
    </lineage>
</organism>
<name>A0A167LCB7_9GAMM</name>
<reference evidence="2 3" key="1">
    <citation type="submission" date="2013-07" db="EMBL/GenBank/DDBJ databases">
        <title>Comparative Genomic and Metabolomic Analysis of Twelve Strains of Pseudoalteromonas luteoviolacea.</title>
        <authorList>
            <person name="Vynne N.G."/>
            <person name="Mansson M."/>
            <person name="Gram L."/>
        </authorList>
    </citation>
    <scope>NUCLEOTIDE SEQUENCE [LARGE SCALE GENOMIC DNA]</scope>
    <source>
        <strain evidence="2 3">CPMOR-1</strain>
    </source>
</reference>
<dbReference type="AlphaFoldDB" id="A0A167LCB7"/>
<evidence type="ECO:0000313" key="2">
    <source>
        <dbReference type="EMBL" id="KZN64286.1"/>
    </source>
</evidence>
<accession>A0A167LCB7</accession>
<dbReference type="PATRIC" id="fig|1365248.3.peg.1946"/>
<dbReference type="EMBL" id="AUYC01000022">
    <property type="protein sequence ID" value="KZN64286.1"/>
    <property type="molecule type" value="Genomic_DNA"/>
</dbReference>
<keyword evidence="1" id="KW-0812">Transmembrane</keyword>
<keyword evidence="1" id="KW-1133">Transmembrane helix</keyword>
<gene>
    <name evidence="2" type="ORF">N473_15165</name>
</gene>
<keyword evidence="1" id="KW-0472">Membrane</keyword>
<comment type="caution">
    <text evidence="2">The sequence shown here is derived from an EMBL/GenBank/DDBJ whole genome shotgun (WGS) entry which is preliminary data.</text>
</comment>
<proteinExistence type="predicted"/>
<feature type="transmembrane region" description="Helical" evidence="1">
    <location>
        <begin position="12"/>
        <end position="34"/>
    </location>
</feature>
<evidence type="ECO:0000256" key="1">
    <source>
        <dbReference type="SAM" id="Phobius"/>
    </source>
</evidence>
<evidence type="ECO:0000313" key="3">
    <source>
        <dbReference type="Proteomes" id="UP000076486"/>
    </source>
</evidence>
<dbReference type="Proteomes" id="UP000076486">
    <property type="component" value="Unassembled WGS sequence"/>
</dbReference>
<sequence>MFFYFYLGELDNILFGWLLFNVLVLGGKKFIFWLNIQ</sequence>